<proteinExistence type="predicted"/>
<comment type="caution">
    <text evidence="1">The sequence shown here is derived from an EMBL/GenBank/DDBJ whole genome shotgun (WGS) entry which is preliminary data.</text>
</comment>
<evidence type="ECO:0000313" key="2">
    <source>
        <dbReference type="Proteomes" id="UP000789759"/>
    </source>
</evidence>
<dbReference type="EMBL" id="CAJVQA010002837">
    <property type="protein sequence ID" value="CAG8558840.1"/>
    <property type="molecule type" value="Genomic_DNA"/>
</dbReference>
<accession>A0A9N9FVB9</accession>
<reference evidence="1" key="1">
    <citation type="submission" date="2021-06" db="EMBL/GenBank/DDBJ databases">
        <authorList>
            <person name="Kallberg Y."/>
            <person name="Tangrot J."/>
            <person name="Rosling A."/>
        </authorList>
    </citation>
    <scope>NUCLEOTIDE SEQUENCE</scope>
    <source>
        <strain evidence="1">FL966</strain>
    </source>
</reference>
<keyword evidence="2" id="KW-1185">Reference proteome</keyword>
<sequence>MLQKESDLYFLGIIDTKNVQILYSSQQEKVTYFKSLYRVEVFGVCKEAMP</sequence>
<name>A0A9N9FVB9_9GLOM</name>
<dbReference type="AlphaFoldDB" id="A0A9N9FVB9"/>
<gene>
    <name evidence="1" type="ORF">CPELLU_LOCUS5106</name>
</gene>
<protein>
    <submittedName>
        <fullName evidence="1">8151_t:CDS:1</fullName>
    </submittedName>
</protein>
<evidence type="ECO:0000313" key="1">
    <source>
        <dbReference type="EMBL" id="CAG8558840.1"/>
    </source>
</evidence>
<organism evidence="1 2">
    <name type="scientific">Cetraspora pellucida</name>
    <dbReference type="NCBI Taxonomy" id="1433469"/>
    <lineage>
        <taxon>Eukaryota</taxon>
        <taxon>Fungi</taxon>
        <taxon>Fungi incertae sedis</taxon>
        <taxon>Mucoromycota</taxon>
        <taxon>Glomeromycotina</taxon>
        <taxon>Glomeromycetes</taxon>
        <taxon>Diversisporales</taxon>
        <taxon>Gigasporaceae</taxon>
        <taxon>Cetraspora</taxon>
    </lineage>
</organism>
<dbReference type="Proteomes" id="UP000789759">
    <property type="component" value="Unassembled WGS sequence"/>
</dbReference>
<dbReference type="OrthoDB" id="2409189at2759"/>